<dbReference type="SUPFAM" id="SSF53850">
    <property type="entry name" value="Periplasmic binding protein-like II"/>
    <property type="match status" value="1"/>
</dbReference>
<organism evidence="3 4">
    <name type="scientific">Arthrobacter alpinus</name>
    <dbReference type="NCBI Taxonomy" id="656366"/>
    <lineage>
        <taxon>Bacteria</taxon>
        <taxon>Bacillati</taxon>
        <taxon>Actinomycetota</taxon>
        <taxon>Actinomycetes</taxon>
        <taxon>Micrococcales</taxon>
        <taxon>Micrococcaceae</taxon>
        <taxon>Arthrobacter</taxon>
    </lineage>
</organism>
<evidence type="ECO:0000259" key="2">
    <source>
        <dbReference type="Pfam" id="PF00496"/>
    </source>
</evidence>
<gene>
    <name evidence="3" type="ORF">SAMN04489740_3916</name>
</gene>
<name>A0A1H5NPP0_9MICC</name>
<dbReference type="GO" id="GO:0015833">
    <property type="term" value="P:peptide transport"/>
    <property type="evidence" value="ECO:0007669"/>
    <property type="project" value="TreeGrafter"/>
</dbReference>
<dbReference type="PANTHER" id="PTHR30290">
    <property type="entry name" value="PERIPLASMIC BINDING COMPONENT OF ABC TRANSPORTER"/>
    <property type="match status" value="1"/>
</dbReference>
<dbReference type="Pfam" id="PF00496">
    <property type="entry name" value="SBP_bac_5"/>
    <property type="match status" value="1"/>
</dbReference>
<dbReference type="InterPro" id="IPR000914">
    <property type="entry name" value="SBP_5_dom"/>
</dbReference>
<feature type="domain" description="Solute-binding protein family 5" evidence="2">
    <location>
        <begin position="98"/>
        <end position="517"/>
    </location>
</feature>
<protein>
    <submittedName>
        <fullName evidence="3">Peptide/nickel transport system substrate-binding protein</fullName>
    </submittedName>
</protein>
<dbReference type="Gene3D" id="3.10.105.10">
    <property type="entry name" value="Dipeptide-binding Protein, Domain 3"/>
    <property type="match status" value="1"/>
</dbReference>
<reference evidence="3 4" key="1">
    <citation type="submission" date="2016-10" db="EMBL/GenBank/DDBJ databases">
        <authorList>
            <person name="de Groot N.N."/>
        </authorList>
    </citation>
    <scope>NUCLEOTIDE SEQUENCE [LARGE SCALE GENOMIC DNA]</scope>
    <source>
        <strain evidence="3 4">DSM 22274</strain>
    </source>
</reference>
<dbReference type="InterPro" id="IPR039424">
    <property type="entry name" value="SBP_5"/>
</dbReference>
<dbReference type="RefSeq" id="WP_074712961.1">
    <property type="nucleotide sequence ID" value="NZ_FNTV01000001.1"/>
</dbReference>
<dbReference type="PIRSF" id="PIRSF002741">
    <property type="entry name" value="MppA"/>
    <property type="match status" value="1"/>
</dbReference>
<evidence type="ECO:0000313" key="4">
    <source>
        <dbReference type="Proteomes" id="UP000182725"/>
    </source>
</evidence>
<feature type="chain" id="PRO_5039581628" evidence="1">
    <location>
        <begin position="22"/>
        <end position="604"/>
    </location>
</feature>
<dbReference type="PROSITE" id="PS51257">
    <property type="entry name" value="PROKAR_LIPOPROTEIN"/>
    <property type="match status" value="1"/>
</dbReference>
<dbReference type="Proteomes" id="UP000182725">
    <property type="component" value="Unassembled WGS sequence"/>
</dbReference>
<proteinExistence type="predicted"/>
<evidence type="ECO:0000256" key="1">
    <source>
        <dbReference type="SAM" id="SignalP"/>
    </source>
</evidence>
<sequence>MRPGRISKVLAAAAVVALSLAACTPTPPAPTETTAVPTAVDGGNLTVLESEPFTSFNPTSVTGNSLTNSRISSATHSGFSSVDSALNIVKNEQFGKYEKVKDDPLTIKYTINSGVQWSDGAPVTADDLFLEWAAASGYFNDATLDAKFAVKSGTAYFHSAGDNSGLARTAIPVISDDRASLTLSYTSQFSDWETALGSTVSVPAHIVAVRAGLKDAESLTTLLKSMEKGDPAKPAAVNPTLRKVADFWNTGFDTKGMPDPTLALSNGPFLVNGITADKELILTRNLDYTWGAAPKLDTLTVHYENDPDKQVAALEDQTADVISPAVTAERIAALTALQDKGVALQQGQGLGFDQVVLNFKGVLADPNLRSAFLHTVPRQEIVDQVAKPLDPKAEVLNSFVFRPAQIPYKESARSNGVDTYSVPAVDATATPAPDQAKELLDGAKPTVRILYNSGDPERVKEYSLIAAAATKAGFVVTDAGKGADQWLDSLKDGAFDVALYGWTSNPTGSVQVPQVFRTGGISNLNNFSNTVVDQLTEQLALNPDMAKQNALKMQIDRLVIEAGYGLPLFQRTALSASGQHATGVAYSPLALGPWQSVAQWAYVK</sequence>
<dbReference type="EMBL" id="FNTV01000001">
    <property type="protein sequence ID" value="SEF03639.1"/>
    <property type="molecule type" value="Genomic_DNA"/>
</dbReference>
<dbReference type="InterPro" id="IPR030678">
    <property type="entry name" value="Peptide/Ni-bd"/>
</dbReference>
<dbReference type="PANTHER" id="PTHR30290:SF65">
    <property type="entry name" value="MONOACYL PHOSPHATIDYLINOSITOL TETRAMANNOSIDE-BINDING PROTEIN LPQW-RELATED"/>
    <property type="match status" value="1"/>
</dbReference>
<evidence type="ECO:0000313" key="3">
    <source>
        <dbReference type="EMBL" id="SEF03639.1"/>
    </source>
</evidence>
<accession>A0A1H5NPP0</accession>
<dbReference type="GO" id="GO:1904680">
    <property type="term" value="F:peptide transmembrane transporter activity"/>
    <property type="evidence" value="ECO:0007669"/>
    <property type="project" value="TreeGrafter"/>
</dbReference>
<dbReference type="GO" id="GO:0043190">
    <property type="term" value="C:ATP-binding cassette (ABC) transporter complex"/>
    <property type="evidence" value="ECO:0007669"/>
    <property type="project" value="InterPro"/>
</dbReference>
<dbReference type="Gene3D" id="3.40.190.10">
    <property type="entry name" value="Periplasmic binding protein-like II"/>
    <property type="match status" value="1"/>
</dbReference>
<keyword evidence="1" id="KW-0732">Signal</keyword>
<feature type="signal peptide" evidence="1">
    <location>
        <begin position="1"/>
        <end position="21"/>
    </location>
</feature>
<dbReference type="GO" id="GO:0042597">
    <property type="term" value="C:periplasmic space"/>
    <property type="evidence" value="ECO:0007669"/>
    <property type="project" value="UniProtKB-ARBA"/>
</dbReference>
<dbReference type="AlphaFoldDB" id="A0A1H5NPP0"/>